<sequence>MRRLTPLLLPLPPFYLSQSPPRRHSRYHLLLSLLYLGTQHPQQAQLLVLAHLHLHPSREILLPPPVTIALQIPLQPTEKNPVPLHQLGESQPQRGRNNNRPDKTNSDQRPHSVTLLSLPTPCKTTTRQYCHYCKRTGHSDNNCYRRNWCDHCCREGHTIDSCRSLLARERHEKLCHQLTEQTAATSRLVDFFIKSILHSPLDLGIQKPNTNLYFPLNSPTQSGTMTTNQPMQKKLTLISANVRGLQTNIGDLIHSYVIPYTPDVIATVETFLNPTILTNFGHIQGYSGWHRRDRANGTFGGIAVCFRKGLAVEALDVDMDRHLELMFFRLWMRQRDTILLCICYRPQ</sequence>
<feature type="compositionally biased region" description="Polar residues" evidence="1">
    <location>
        <begin position="88"/>
        <end position="98"/>
    </location>
</feature>
<dbReference type="Proteomes" id="UP001286313">
    <property type="component" value="Unassembled WGS sequence"/>
</dbReference>
<feature type="region of interest" description="Disordered" evidence="1">
    <location>
        <begin position="79"/>
        <end position="115"/>
    </location>
</feature>
<comment type="caution">
    <text evidence="2">The sequence shown here is derived from an EMBL/GenBank/DDBJ whole genome shotgun (WGS) entry which is preliminary data.</text>
</comment>
<accession>A0AAE1G8P1</accession>
<name>A0AAE1G8P1_PETCI</name>
<organism evidence="2 3">
    <name type="scientific">Petrolisthes cinctipes</name>
    <name type="common">Flat porcelain crab</name>
    <dbReference type="NCBI Taxonomy" id="88211"/>
    <lineage>
        <taxon>Eukaryota</taxon>
        <taxon>Metazoa</taxon>
        <taxon>Ecdysozoa</taxon>
        <taxon>Arthropoda</taxon>
        <taxon>Crustacea</taxon>
        <taxon>Multicrustacea</taxon>
        <taxon>Malacostraca</taxon>
        <taxon>Eumalacostraca</taxon>
        <taxon>Eucarida</taxon>
        <taxon>Decapoda</taxon>
        <taxon>Pleocyemata</taxon>
        <taxon>Anomura</taxon>
        <taxon>Galatheoidea</taxon>
        <taxon>Porcellanidae</taxon>
        <taxon>Petrolisthes</taxon>
    </lineage>
</organism>
<protein>
    <submittedName>
        <fullName evidence="2">Uncharacterized protein</fullName>
    </submittedName>
</protein>
<gene>
    <name evidence="2" type="ORF">Pcinc_007421</name>
</gene>
<keyword evidence="3" id="KW-1185">Reference proteome</keyword>
<evidence type="ECO:0000313" key="2">
    <source>
        <dbReference type="EMBL" id="KAK3888569.1"/>
    </source>
</evidence>
<reference evidence="2" key="1">
    <citation type="submission" date="2023-10" db="EMBL/GenBank/DDBJ databases">
        <title>Genome assemblies of two species of porcelain crab, Petrolisthes cinctipes and Petrolisthes manimaculis (Anomura: Porcellanidae).</title>
        <authorList>
            <person name="Angst P."/>
        </authorList>
    </citation>
    <scope>NUCLEOTIDE SEQUENCE</scope>
    <source>
        <strain evidence="2">PB745_01</strain>
        <tissue evidence="2">Gill</tissue>
    </source>
</reference>
<evidence type="ECO:0000256" key="1">
    <source>
        <dbReference type="SAM" id="MobiDB-lite"/>
    </source>
</evidence>
<feature type="compositionally biased region" description="Basic and acidic residues" evidence="1">
    <location>
        <begin position="99"/>
        <end position="110"/>
    </location>
</feature>
<dbReference type="AlphaFoldDB" id="A0AAE1G8P1"/>
<proteinExistence type="predicted"/>
<evidence type="ECO:0000313" key="3">
    <source>
        <dbReference type="Proteomes" id="UP001286313"/>
    </source>
</evidence>
<dbReference type="Gene3D" id="3.60.10.10">
    <property type="entry name" value="Endonuclease/exonuclease/phosphatase"/>
    <property type="match status" value="1"/>
</dbReference>
<dbReference type="InterPro" id="IPR036691">
    <property type="entry name" value="Endo/exonu/phosph_ase_sf"/>
</dbReference>
<dbReference type="SUPFAM" id="SSF56219">
    <property type="entry name" value="DNase I-like"/>
    <property type="match status" value="1"/>
</dbReference>
<dbReference type="EMBL" id="JAWQEG010000543">
    <property type="protein sequence ID" value="KAK3888569.1"/>
    <property type="molecule type" value="Genomic_DNA"/>
</dbReference>